<evidence type="ECO:0000256" key="7">
    <source>
        <dbReference type="ARBA" id="ARBA00022741"/>
    </source>
</evidence>
<dbReference type="GO" id="GO:0005524">
    <property type="term" value="F:ATP binding"/>
    <property type="evidence" value="ECO:0007669"/>
    <property type="project" value="UniProtKB-KW"/>
</dbReference>
<evidence type="ECO:0000256" key="14">
    <source>
        <dbReference type="ARBA" id="ARBA00023242"/>
    </source>
</evidence>
<dbReference type="Pfam" id="PF13307">
    <property type="entry name" value="Helicase_C_2"/>
    <property type="match status" value="1"/>
</dbReference>
<dbReference type="GO" id="GO:0016818">
    <property type="term" value="F:hydrolase activity, acting on acid anhydrides, in phosphorus-containing anhydrides"/>
    <property type="evidence" value="ECO:0007669"/>
    <property type="project" value="InterPro"/>
</dbReference>
<feature type="coiled-coil region" evidence="22">
    <location>
        <begin position="74"/>
        <end position="116"/>
    </location>
</feature>
<evidence type="ECO:0000256" key="15">
    <source>
        <dbReference type="ARBA" id="ARBA00023306"/>
    </source>
</evidence>
<evidence type="ECO:0000256" key="2">
    <source>
        <dbReference type="ARBA" id="ARBA00004123"/>
    </source>
</evidence>
<evidence type="ECO:0000256" key="21">
    <source>
        <dbReference type="ARBA" id="ARBA00048954"/>
    </source>
</evidence>
<dbReference type="GO" id="GO:0005634">
    <property type="term" value="C:nucleus"/>
    <property type="evidence" value="ECO:0007669"/>
    <property type="project" value="UniProtKB-SubCell"/>
</dbReference>
<dbReference type="PROSITE" id="PS51193">
    <property type="entry name" value="HELICASE_ATP_BIND_2"/>
    <property type="match status" value="1"/>
</dbReference>
<comment type="subcellular location">
    <subcellularLocation>
        <location evidence="2">Nucleus</location>
    </subcellularLocation>
</comment>
<proteinExistence type="inferred from homology"/>
<dbReference type="AlphaFoldDB" id="A0A507EC42"/>
<evidence type="ECO:0000256" key="5">
    <source>
        <dbReference type="ARBA" id="ARBA00017386"/>
    </source>
</evidence>
<evidence type="ECO:0000256" key="20">
    <source>
        <dbReference type="ARBA" id="ARBA00045702"/>
    </source>
</evidence>
<feature type="domain" description="Helicase ATP-binding" evidence="23">
    <location>
        <begin position="1"/>
        <end position="389"/>
    </location>
</feature>
<dbReference type="GO" id="GO:0051536">
    <property type="term" value="F:iron-sulfur cluster binding"/>
    <property type="evidence" value="ECO:0007669"/>
    <property type="project" value="UniProtKB-KW"/>
</dbReference>
<keyword evidence="12" id="KW-0411">Iron-sulfur</keyword>
<comment type="similarity">
    <text evidence="3">Belongs to the DEAD box helicase family. DEAH subfamily. DDX11/CHL1 sub-subfamily.</text>
</comment>
<evidence type="ECO:0000256" key="1">
    <source>
        <dbReference type="ARBA" id="ARBA00001966"/>
    </source>
</evidence>
<dbReference type="SMART" id="SM00488">
    <property type="entry name" value="DEXDc2"/>
    <property type="match status" value="1"/>
</dbReference>
<evidence type="ECO:0000256" key="8">
    <source>
        <dbReference type="ARBA" id="ARBA00022801"/>
    </source>
</evidence>
<dbReference type="InterPro" id="IPR006555">
    <property type="entry name" value="ATP-dep_Helicase_C"/>
</dbReference>
<keyword evidence="9" id="KW-0347">Helicase</keyword>
<evidence type="ECO:0000256" key="9">
    <source>
        <dbReference type="ARBA" id="ARBA00022806"/>
    </source>
</evidence>
<keyword evidence="6" id="KW-0479">Metal-binding</keyword>
<evidence type="ECO:0000256" key="16">
    <source>
        <dbReference type="ARBA" id="ARBA00029709"/>
    </source>
</evidence>
<evidence type="ECO:0000259" key="23">
    <source>
        <dbReference type="PROSITE" id="PS51193"/>
    </source>
</evidence>
<keyword evidence="10" id="KW-0067">ATP-binding</keyword>
<dbReference type="SMART" id="SM00491">
    <property type="entry name" value="HELICc2"/>
    <property type="match status" value="1"/>
</dbReference>
<evidence type="ECO:0000256" key="3">
    <source>
        <dbReference type="ARBA" id="ARBA00008435"/>
    </source>
</evidence>
<dbReference type="InterPro" id="IPR006554">
    <property type="entry name" value="Helicase-like_DEXD_c2"/>
</dbReference>
<keyword evidence="13" id="KW-0413">Isomerase</keyword>
<evidence type="ECO:0000256" key="10">
    <source>
        <dbReference type="ARBA" id="ARBA00022840"/>
    </source>
</evidence>
<dbReference type="EMBL" id="QEAQ01000006">
    <property type="protein sequence ID" value="TPX61643.1"/>
    <property type="molecule type" value="Genomic_DNA"/>
</dbReference>
<dbReference type="GO" id="GO:0003677">
    <property type="term" value="F:DNA binding"/>
    <property type="evidence" value="ECO:0007669"/>
    <property type="project" value="InterPro"/>
</dbReference>
<protein>
    <recommendedName>
        <fullName evidence="5">ATP-dependent DNA helicase CHL1</fullName>
        <ecNumber evidence="17">5.6.2.3</ecNumber>
    </recommendedName>
    <alternativeName>
        <fullName evidence="4">ATP-dependent DNA helicase chl1</fullName>
    </alternativeName>
    <alternativeName>
        <fullName evidence="16">Chromosome loss protein 1</fullName>
    </alternativeName>
    <alternativeName>
        <fullName evidence="18 19">DNA 5'-3' helicase CHL1</fullName>
    </alternativeName>
</protein>
<keyword evidence="14" id="KW-0539">Nucleus</keyword>
<comment type="catalytic activity">
    <reaction evidence="21">
        <text>ATP + H2O = ADP + phosphate + H(+)</text>
        <dbReference type="Rhea" id="RHEA:13065"/>
        <dbReference type="ChEBI" id="CHEBI:15377"/>
        <dbReference type="ChEBI" id="CHEBI:15378"/>
        <dbReference type="ChEBI" id="CHEBI:30616"/>
        <dbReference type="ChEBI" id="CHEBI:43474"/>
        <dbReference type="ChEBI" id="CHEBI:456216"/>
        <dbReference type="EC" id="5.6.2.3"/>
    </reaction>
</comment>
<keyword evidence="15" id="KW-0131">Cell cycle</keyword>
<dbReference type="InterPro" id="IPR013020">
    <property type="entry name" value="Rad3/Chl1-like"/>
</dbReference>
<dbReference type="EC" id="5.6.2.3" evidence="17"/>
<dbReference type="STRING" id="109895.A0A507EC42"/>
<comment type="caution">
    <text evidence="24">The sequence shown here is derived from an EMBL/GenBank/DDBJ whole genome shotgun (WGS) entry which is preliminary data.</text>
</comment>
<keyword evidence="8" id="KW-0378">Hydrolase</keyword>
<dbReference type="CDD" id="cd18788">
    <property type="entry name" value="SF2_C_XPD"/>
    <property type="match status" value="1"/>
</dbReference>
<comment type="function">
    <text evidence="20">ATP-dependent DNA helicase important for chromosome transmission and normal cell cycle progression in G(2)/M. May have a role in changing DNA topology to allow the loading of proteins involved in maintaining sister chromatid cohesion in the vicinity of the centromeres. Has a specific role in chromosome segregation during meiosis II.</text>
</comment>
<evidence type="ECO:0000313" key="25">
    <source>
        <dbReference type="Proteomes" id="UP000318582"/>
    </source>
</evidence>
<dbReference type="GO" id="GO:0046872">
    <property type="term" value="F:metal ion binding"/>
    <property type="evidence" value="ECO:0007669"/>
    <property type="project" value="UniProtKB-KW"/>
</dbReference>
<dbReference type="InterPro" id="IPR045028">
    <property type="entry name" value="DinG/Rad3-like"/>
</dbReference>
<dbReference type="Proteomes" id="UP000318582">
    <property type="component" value="Unassembled WGS sequence"/>
</dbReference>
<evidence type="ECO:0000256" key="19">
    <source>
        <dbReference type="ARBA" id="ARBA00045008"/>
    </source>
</evidence>
<dbReference type="Pfam" id="PF06733">
    <property type="entry name" value="DEAD_2"/>
    <property type="match status" value="1"/>
</dbReference>
<dbReference type="InterPro" id="IPR027417">
    <property type="entry name" value="P-loop_NTPase"/>
</dbReference>
<dbReference type="Gene3D" id="3.40.50.300">
    <property type="entry name" value="P-loop containing nucleotide triphosphate hydrolases"/>
    <property type="match status" value="3"/>
</dbReference>
<dbReference type="GO" id="GO:0034085">
    <property type="term" value="P:establishment of sister chromatid cohesion"/>
    <property type="evidence" value="ECO:0007669"/>
    <property type="project" value="TreeGrafter"/>
</dbReference>
<organism evidence="24 25">
    <name type="scientific">Powellomyces hirtus</name>
    <dbReference type="NCBI Taxonomy" id="109895"/>
    <lineage>
        <taxon>Eukaryota</taxon>
        <taxon>Fungi</taxon>
        <taxon>Fungi incertae sedis</taxon>
        <taxon>Chytridiomycota</taxon>
        <taxon>Chytridiomycota incertae sedis</taxon>
        <taxon>Chytridiomycetes</taxon>
        <taxon>Spizellomycetales</taxon>
        <taxon>Powellomycetaceae</taxon>
        <taxon>Powellomyces</taxon>
    </lineage>
</organism>
<evidence type="ECO:0000256" key="12">
    <source>
        <dbReference type="ARBA" id="ARBA00023014"/>
    </source>
</evidence>
<comment type="cofactor">
    <cofactor evidence="1">
        <name>[4Fe-4S] cluster</name>
        <dbReference type="ChEBI" id="CHEBI:49883"/>
    </cofactor>
</comment>
<evidence type="ECO:0000256" key="22">
    <source>
        <dbReference type="SAM" id="Coils"/>
    </source>
</evidence>
<evidence type="ECO:0000313" key="24">
    <source>
        <dbReference type="EMBL" id="TPX61643.1"/>
    </source>
</evidence>
<dbReference type="NCBIfam" id="TIGR00604">
    <property type="entry name" value="rad3"/>
    <property type="match status" value="1"/>
</dbReference>
<evidence type="ECO:0000256" key="17">
    <source>
        <dbReference type="ARBA" id="ARBA00044969"/>
    </source>
</evidence>
<keyword evidence="7" id="KW-0547">Nucleotide-binding</keyword>
<sequence>MNHLYDGIDGRKVLIMESPTGTGKSLSLICGSFRWLTDYAQRTELETLESLNVASILGFEDPPWIKEFAEEQALSVFEEEKEKKRKRAERLIRVRNDQTQNLRDRANKRMRFAQSRDSTGEWEDDDEFVVEEYDSDTKSSNIRSDVLNDALSGDTPIVDEEEADETKIIYCSRTHSQISQFVNEMKKTAYVDIKAVSLGSRQTMCINENVLKLKSLPRINDRCLDMMKASKSEHGGCEYLVSDTVNKQNFTDQLHATIKDIEDIVDTGKQHHTCPYYGARHAIRPSQVITLPYNILLQKATRESYGINVKGNIVIIGMCSWFGAVELYVKFNKEYKDEAHNLVDAITSIYSVSLNVVELDRAKDQLQRYLLRYQKRLKGKNVIYIRQILLLLNALKNSLATTATDPHPLASKSTIKMVNDFVHELDIDNVNLFKIGRYLSESRLAQKLQGFVEKKDKQSAAAADDVGDAKYISKHVSTIQCVEGFLTSLTNADLEGRIVVSKSVEDPTTSSLKYLLLNPASAFRQVVEEARAVVLAGGTMEPIRDLLDELLPYLPHERISKFSCGHIIPPTSLLTLAVAVGPTKKPFDFKYENRTNHAMIDELGATVANLCTVVPGGVVCFFASYAYLDKVYKQWQSSKMLQRIENKKLVFKEPRQSNMAEVTLAEYSRSINAAKSIGATKTGALLFAVIGGKMSEGINFSDDLGRMVIVVGLPFPNIHSPELQEKMRYMQARAARNGRDVNIGNEYYENLCMKAVNQSIGRAIRHKDDYASIVLVDHRYTQARIRQKLPAWIRDAGIVDPPNFGKCIAEVGKC</sequence>
<evidence type="ECO:0000256" key="11">
    <source>
        <dbReference type="ARBA" id="ARBA00023004"/>
    </source>
</evidence>
<dbReference type="PANTHER" id="PTHR11472">
    <property type="entry name" value="DNA REPAIR DEAD HELICASE RAD3/XP-D SUBFAMILY MEMBER"/>
    <property type="match status" value="1"/>
</dbReference>
<evidence type="ECO:0000256" key="13">
    <source>
        <dbReference type="ARBA" id="ARBA00023235"/>
    </source>
</evidence>
<keyword evidence="25" id="KW-1185">Reference proteome</keyword>
<dbReference type="InterPro" id="IPR010614">
    <property type="entry name" value="RAD3-like_helicase_DEAD"/>
</dbReference>
<accession>A0A507EC42</accession>
<gene>
    <name evidence="24" type="ORF">PhCBS80983_g00940</name>
</gene>
<evidence type="ECO:0000256" key="6">
    <source>
        <dbReference type="ARBA" id="ARBA00022723"/>
    </source>
</evidence>
<dbReference type="InterPro" id="IPR014013">
    <property type="entry name" value="Helic_SF1/SF2_ATP-bd_DinG/Rad3"/>
</dbReference>
<dbReference type="GO" id="GO:0043139">
    <property type="term" value="F:5'-3' DNA helicase activity"/>
    <property type="evidence" value="ECO:0007669"/>
    <property type="project" value="UniProtKB-EC"/>
</dbReference>
<name>A0A507EC42_9FUNG</name>
<evidence type="ECO:0000256" key="4">
    <source>
        <dbReference type="ARBA" id="ARBA00016387"/>
    </source>
</evidence>
<dbReference type="PANTHER" id="PTHR11472:SF41">
    <property type="entry name" value="ATP-DEPENDENT DNA HELICASE DDX11-RELATED"/>
    <property type="match status" value="1"/>
</dbReference>
<dbReference type="GO" id="GO:0006139">
    <property type="term" value="P:nucleobase-containing compound metabolic process"/>
    <property type="evidence" value="ECO:0007669"/>
    <property type="project" value="InterPro"/>
</dbReference>
<keyword evidence="22" id="KW-0175">Coiled coil</keyword>
<keyword evidence="11" id="KW-0408">Iron</keyword>
<reference evidence="24 25" key="1">
    <citation type="journal article" date="2019" name="Sci. Rep.">
        <title>Comparative genomics of chytrid fungi reveal insights into the obligate biotrophic and pathogenic lifestyle of Synchytrium endobioticum.</title>
        <authorList>
            <person name="van de Vossenberg B.T.L.H."/>
            <person name="Warris S."/>
            <person name="Nguyen H.D.T."/>
            <person name="van Gent-Pelzer M.P.E."/>
            <person name="Joly D.L."/>
            <person name="van de Geest H.C."/>
            <person name="Bonants P.J.M."/>
            <person name="Smith D.S."/>
            <person name="Levesque C.A."/>
            <person name="van der Lee T.A.J."/>
        </authorList>
    </citation>
    <scope>NUCLEOTIDE SEQUENCE [LARGE SCALE GENOMIC DNA]</scope>
    <source>
        <strain evidence="24 25">CBS 809.83</strain>
    </source>
</reference>
<dbReference type="FunFam" id="3.40.50.300:FF:001372">
    <property type="entry name" value="ATP-dependent DNA helicase chl1"/>
    <property type="match status" value="1"/>
</dbReference>
<evidence type="ECO:0000256" key="18">
    <source>
        <dbReference type="ARBA" id="ARBA00044998"/>
    </source>
</evidence>